<evidence type="ECO:0000256" key="3">
    <source>
        <dbReference type="ARBA" id="ARBA00011291"/>
    </source>
</evidence>
<dbReference type="RefSeq" id="YP_007625227.1">
    <property type="nucleotide sequence ID" value="NC_020636.1"/>
</dbReference>
<keyword evidence="11 13" id="KW-0472">Membrane</keyword>
<comment type="subcellular location">
    <subcellularLocation>
        <location evidence="1 12">Mitochondrion membrane</location>
        <topology evidence="1 12">Single-pass membrane protein</topology>
    </subcellularLocation>
</comment>
<evidence type="ECO:0000256" key="7">
    <source>
        <dbReference type="ARBA" id="ARBA00022781"/>
    </source>
</evidence>
<dbReference type="GO" id="GO:0015986">
    <property type="term" value="P:proton motive force-driven ATP synthesis"/>
    <property type="evidence" value="ECO:0007669"/>
    <property type="project" value="InterPro"/>
</dbReference>
<evidence type="ECO:0000256" key="4">
    <source>
        <dbReference type="ARBA" id="ARBA00022448"/>
    </source>
</evidence>
<feature type="transmembrane region" description="Helical" evidence="13">
    <location>
        <begin position="12"/>
        <end position="31"/>
    </location>
</feature>
<evidence type="ECO:0000256" key="9">
    <source>
        <dbReference type="ARBA" id="ARBA00023065"/>
    </source>
</evidence>
<keyword evidence="8 13" id="KW-1133">Transmembrane helix</keyword>
<name>D2DNH8_9ODON</name>
<gene>
    <name evidence="14" type="primary">ATP8</name>
</gene>
<reference evidence="14" key="1">
    <citation type="submission" date="2009-01" db="EMBL/GenBank/DDBJ databases">
        <title>The complete mitochondrial genome of a damselfly Pseudolestes mirabilis (Odonata: Megapodagrionidae).</title>
        <authorList>
            <person name="Hua J."/>
            <person name="Li M."/>
            <person name="Dong P."/>
            <person name="Bu W."/>
        </authorList>
    </citation>
    <scope>NUCLEOTIDE SEQUENCE</scope>
</reference>
<evidence type="ECO:0000256" key="5">
    <source>
        <dbReference type="ARBA" id="ARBA00022547"/>
    </source>
</evidence>
<evidence type="ECO:0000256" key="13">
    <source>
        <dbReference type="SAM" id="Phobius"/>
    </source>
</evidence>
<evidence type="ECO:0000256" key="10">
    <source>
        <dbReference type="ARBA" id="ARBA00023128"/>
    </source>
</evidence>
<sequence length="53" mass="6385">MPQMAPMSWTLLFIMFSMTMVYISISNYYLYPTSMSNNNSQMPVQKHVNNWKW</sequence>
<dbReference type="GO" id="GO:0031966">
    <property type="term" value="C:mitochondrial membrane"/>
    <property type="evidence" value="ECO:0007669"/>
    <property type="project" value="UniProtKB-SubCell"/>
</dbReference>
<keyword evidence="10 12" id="KW-0496">Mitochondrion</keyword>
<evidence type="ECO:0000256" key="6">
    <source>
        <dbReference type="ARBA" id="ARBA00022692"/>
    </source>
</evidence>
<comment type="subunit">
    <text evidence="3">F-type ATPases have 2 components, CF(1) - the catalytic core - and CF(0) - the membrane proton channel.</text>
</comment>
<keyword evidence="5 12" id="KW-0138">CF(0)</keyword>
<keyword evidence="6 12" id="KW-0812">Transmembrane</keyword>
<evidence type="ECO:0000256" key="11">
    <source>
        <dbReference type="ARBA" id="ARBA00023136"/>
    </source>
</evidence>
<dbReference type="Pfam" id="PF00895">
    <property type="entry name" value="ATP-synt_8"/>
    <property type="match status" value="1"/>
</dbReference>
<evidence type="ECO:0000256" key="2">
    <source>
        <dbReference type="ARBA" id="ARBA00008892"/>
    </source>
</evidence>
<evidence type="ECO:0000256" key="12">
    <source>
        <dbReference type="RuleBase" id="RU003661"/>
    </source>
</evidence>
<dbReference type="AlphaFoldDB" id="D2DNH8"/>
<dbReference type="GeneID" id="14841772"/>
<dbReference type="GO" id="GO:0045259">
    <property type="term" value="C:proton-transporting ATP synthase complex"/>
    <property type="evidence" value="ECO:0007669"/>
    <property type="project" value="UniProtKB-KW"/>
</dbReference>
<protein>
    <recommendedName>
        <fullName evidence="12">ATP synthase complex subunit 8</fullName>
    </recommendedName>
</protein>
<evidence type="ECO:0000256" key="8">
    <source>
        <dbReference type="ARBA" id="ARBA00022989"/>
    </source>
</evidence>
<dbReference type="GO" id="GO:0015078">
    <property type="term" value="F:proton transmembrane transporter activity"/>
    <property type="evidence" value="ECO:0007669"/>
    <property type="project" value="InterPro"/>
</dbReference>
<dbReference type="CTD" id="4509"/>
<keyword evidence="4 12" id="KW-0813">Transport</keyword>
<evidence type="ECO:0000313" key="14">
    <source>
        <dbReference type="EMBL" id="ACM63337.1"/>
    </source>
</evidence>
<dbReference type="EMBL" id="FJ606784">
    <property type="protein sequence ID" value="ACM63337.1"/>
    <property type="molecule type" value="Genomic_DNA"/>
</dbReference>
<evidence type="ECO:0000256" key="1">
    <source>
        <dbReference type="ARBA" id="ARBA00004304"/>
    </source>
</evidence>
<organism evidence="14">
    <name type="scientific">Pseudolestes mirabilis</name>
    <dbReference type="NCBI Taxonomy" id="476809"/>
    <lineage>
        <taxon>Eukaryota</taxon>
        <taxon>Metazoa</taxon>
        <taxon>Ecdysozoa</taxon>
        <taxon>Arthropoda</taxon>
        <taxon>Hexapoda</taxon>
        <taxon>Insecta</taxon>
        <taxon>Pterygota</taxon>
        <taxon>Palaeoptera</taxon>
        <taxon>Odonata</taxon>
        <taxon>Zygoptera</taxon>
        <taxon>Pseudolestidae</taxon>
        <taxon>Pseudolestes</taxon>
    </lineage>
</organism>
<keyword evidence="9 12" id="KW-0406">Ion transport</keyword>
<keyword evidence="7 12" id="KW-0375">Hydrogen ion transport</keyword>
<dbReference type="InterPro" id="IPR001421">
    <property type="entry name" value="ATP8_metazoa"/>
</dbReference>
<proteinExistence type="inferred from homology"/>
<accession>D2DNH8</accession>
<geneLocation type="mitochondrion" evidence="14"/>
<comment type="similarity">
    <text evidence="2 12">Belongs to the ATPase protein 8 family.</text>
</comment>